<dbReference type="GO" id="GO:0006313">
    <property type="term" value="P:DNA transposition"/>
    <property type="evidence" value="ECO:0007669"/>
    <property type="project" value="InterPro"/>
</dbReference>
<evidence type="ECO:0000256" key="1">
    <source>
        <dbReference type="SAM" id="Coils"/>
    </source>
</evidence>
<dbReference type="GO" id="GO:0003677">
    <property type="term" value="F:DNA binding"/>
    <property type="evidence" value="ECO:0007669"/>
    <property type="project" value="InterPro"/>
</dbReference>
<feature type="coiled-coil region" evidence="1">
    <location>
        <begin position="149"/>
        <end position="176"/>
    </location>
</feature>
<name>A0A829ZB71_9FIRM</name>
<sequence length="386" mass="45682">MMVRILASCCHIESMRNMNCRFNSSNVIDNFSILFNKQFDELPHGDTINNYFKEVSVEQVKNVLTNMVKQLIKDRVCEEYRINGKYYQIVLDATQLNSYKVEHTPGSLVTHHANGNVSYHNNVLMAQLICGNMAVPVDFEWLENSETGYDKQDCELKAAKRLLKRLKKTYKRLNICISADALYLGEPIIEICRENNWKYMITYKEGVIKTADEYYQTAKEHNDTHRYNESDKEGKKNYEYYNEIEYRDYKINIVEMRLTDEEGKVTKFAYATNLNITENNYKKRIGEGRRRWKGENKGFNDLKNHGYNIKHAYSYNENAMKVHTVLQLISHLIMQLVEHYERTKGRFETIKELGYKIKEALRNKVLSAKDIRDINRPFQIRREISY</sequence>
<proteinExistence type="predicted"/>
<evidence type="ECO:0000259" key="2">
    <source>
        <dbReference type="Pfam" id="PF01609"/>
    </source>
</evidence>
<evidence type="ECO:0000313" key="4">
    <source>
        <dbReference type="Proteomes" id="UP000490821"/>
    </source>
</evidence>
<dbReference type="Pfam" id="PF01609">
    <property type="entry name" value="DDE_Tnp_1"/>
    <property type="match status" value="1"/>
</dbReference>
<accession>A0A829ZB71</accession>
<evidence type="ECO:0000313" key="3">
    <source>
        <dbReference type="EMBL" id="GFI41681.1"/>
    </source>
</evidence>
<comment type="caution">
    <text evidence="3">The sequence shown here is derived from an EMBL/GenBank/DDBJ whole genome shotgun (WGS) entry which is preliminary data.</text>
</comment>
<dbReference type="EMBL" id="BLMI01000206">
    <property type="protein sequence ID" value="GFI41681.1"/>
    <property type="molecule type" value="Genomic_DNA"/>
</dbReference>
<dbReference type="AlphaFoldDB" id="A0A829ZB71"/>
<reference evidence="3 4" key="1">
    <citation type="journal article" date="2020" name="Microbiome">
        <title>Single-cell genomics of uncultured bacteria reveals dietary fiber responders in the mouse gut microbiota.</title>
        <authorList>
            <person name="Chijiiwa R."/>
            <person name="Hosokawa M."/>
            <person name="Kogawa M."/>
            <person name="Nishikawa Y."/>
            <person name="Ide K."/>
            <person name="Sakanashi C."/>
            <person name="Takahashi K."/>
            <person name="Takeyama H."/>
        </authorList>
    </citation>
    <scope>NUCLEOTIDE SEQUENCE [LARGE SCALE GENOMIC DNA]</scope>
    <source>
        <strain evidence="3">IMSAGC_017</strain>
    </source>
</reference>
<protein>
    <recommendedName>
        <fullName evidence="2">Transposase IS4-like domain-containing protein</fullName>
    </recommendedName>
</protein>
<dbReference type="InterPro" id="IPR002559">
    <property type="entry name" value="Transposase_11"/>
</dbReference>
<feature type="domain" description="Transposase IS4-like" evidence="2">
    <location>
        <begin position="155"/>
        <end position="332"/>
    </location>
</feature>
<gene>
    <name evidence="3" type="ORF">IMSAGC017_01726</name>
</gene>
<keyword evidence="1" id="KW-0175">Coiled coil</keyword>
<dbReference type="GO" id="GO:0004803">
    <property type="term" value="F:transposase activity"/>
    <property type="evidence" value="ECO:0007669"/>
    <property type="project" value="InterPro"/>
</dbReference>
<organism evidence="3 4">
    <name type="scientific">Thomasclavelia cocleata</name>
    <dbReference type="NCBI Taxonomy" id="69824"/>
    <lineage>
        <taxon>Bacteria</taxon>
        <taxon>Bacillati</taxon>
        <taxon>Bacillota</taxon>
        <taxon>Erysipelotrichia</taxon>
        <taxon>Erysipelotrichales</taxon>
        <taxon>Coprobacillaceae</taxon>
        <taxon>Thomasclavelia</taxon>
    </lineage>
</organism>
<dbReference type="Proteomes" id="UP000490821">
    <property type="component" value="Unassembled WGS sequence"/>
</dbReference>